<gene>
    <name evidence="2" type="ORF">D3875_15370</name>
</gene>
<feature type="transmembrane region" description="Helical" evidence="1">
    <location>
        <begin position="70"/>
        <end position="91"/>
    </location>
</feature>
<dbReference type="Proteomes" id="UP000286287">
    <property type="component" value="Unassembled WGS sequence"/>
</dbReference>
<keyword evidence="1" id="KW-0812">Transmembrane</keyword>
<evidence type="ECO:0000313" key="2">
    <source>
        <dbReference type="EMBL" id="RJF72713.1"/>
    </source>
</evidence>
<dbReference type="EMBL" id="QYUJ01000014">
    <property type="protein sequence ID" value="RJF72713.1"/>
    <property type="molecule type" value="Genomic_DNA"/>
</dbReference>
<keyword evidence="1" id="KW-0472">Membrane</keyword>
<keyword evidence="1" id="KW-1133">Transmembrane helix</keyword>
<organism evidence="2 3">
    <name type="scientific">Deinococcus cavernae</name>
    <dbReference type="NCBI Taxonomy" id="2320857"/>
    <lineage>
        <taxon>Bacteria</taxon>
        <taxon>Thermotogati</taxon>
        <taxon>Deinococcota</taxon>
        <taxon>Deinococci</taxon>
        <taxon>Deinococcales</taxon>
        <taxon>Deinococcaceae</taxon>
        <taxon>Deinococcus</taxon>
    </lineage>
</organism>
<comment type="caution">
    <text evidence="2">The sequence shown here is derived from an EMBL/GenBank/DDBJ whole genome shotgun (WGS) entry which is preliminary data.</text>
</comment>
<accession>A0A418V9D8</accession>
<keyword evidence="3" id="KW-1185">Reference proteome</keyword>
<sequence>MPVTTALLPLTGFFLTLLAYWCWTRAREAATDASLQRRLWDHSKYQRDFQQTTPLEVSEWFHTERRKYQLYAVGTLLLALACFVYTALMFITPK</sequence>
<evidence type="ECO:0000256" key="1">
    <source>
        <dbReference type="SAM" id="Phobius"/>
    </source>
</evidence>
<dbReference type="RefSeq" id="WP_119765119.1">
    <property type="nucleotide sequence ID" value="NZ_QYUJ01000014.1"/>
</dbReference>
<feature type="transmembrane region" description="Helical" evidence="1">
    <location>
        <begin position="6"/>
        <end position="23"/>
    </location>
</feature>
<proteinExistence type="predicted"/>
<name>A0A418V9D8_9DEIO</name>
<reference evidence="2 3" key="1">
    <citation type="submission" date="2018-09" db="EMBL/GenBank/DDBJ databases">
        <authorList>
            <person name="Zhu H."/>
        </authorList>
    </citation>
    <scope>NUCLEOTIDE SEQUENCE [LARGE SCALE GENOMIC DNA]</scope>
    <source>
        <strain evidence="2 3">K2S05-167</strain>
    </source>
</reference>
<protein>
    <submittedName>
        <fullName evidence="2">Uncharacterized protein</fullName>
    </submittedName>
</protein>
<dbReference type="AlphaFoldDB" id="A0A418V9D8"/>
<evidence type="ECO:0000313" key="3">
    <source>
        <dbReference type="Proteomes" id="UP000286287"/>
    </source>
</evidence>